<evidence type="ECO:0000259" key="6">
    <source>
        <dbReference type="Pfam" id="PF00483"/>
    </source>
</evidence>
<evidence type="ECO:0000313" key="8">
    <source>
        <dbReference type="EMBL" id="BBG27531.1"/>
    </source>
</evidence>
<comment type="catalytic activity">
    <reaction evidence="5">
        <text>alpha-D-glucose 1-phosphate + UTP + H(+) = UDP-alpha-D-glucose + diphosphate</text>
        <dbReference type="Rhea" id="RHEA:19889"/>
        <dbReference type="ChEBI" id="CHEBI:15378"/>
        <dbReference type="ChEBI" id="CHEBI:33019"/>
        <dbReference type="ChEBI" id="CHEBI:46398"/>
        <dbReference type="ChEBI" id="CHEBI:58601"/>
        <dbReference type="ChEBI" id="CHEBI:58885"/>
        <dbReference type="EC" id="2.7.7.9"/>
    </reaction>
</comment>
<gene>
    <name evidence="7" type="ORF">IC006_2076</name>
    <name evidence="8" type="ORF">IC007_2085</name>
</gene>
<dbReference type="Proteomes" id="UP000322983">
    <property type="component" value="Chromosome"/>
</dbReference>
<accession>A0A510E4U5</accession>
<name>A0A510E4U5_9CREN</name>
<keyword evidence="9" id="KW-1185">Reference proteome</keyword>
<accession>A0A510DWZ3</accession>
<evidence type="ECO:0000256" key="3">
    <source>
        <dbReference type="ARBA" id="ARBA00022679"/>
    </source>
</evidence>
<protein>
    <recommendedName>
        <fullName evidence="2">UTP--glucose-1-phosphate uridylyltransferase</fullName>
        <ecNumber evidence="2">2.7.7.9</ecNumber>
    </recommendedName>
</protein>
<dbReference type="Pfam" id="PF00483">
    <property type="entry name" value="NTP_transferase"/>
    <property type="match status" value="1"/>
</dbReference>
<dbReference type="PANTHER" id="PTHR43197:SF1">
    <property type="entry name" value="UTP--GLUCOSE-1-PHOSPHATE URIDYLYLTRANSFERASE"/>
    <property type="match status" value="1"/>
</dbReference>
<dbReference type="EMBL" id="AP018929">
    <property type="protein sequence ID" value="BBG24742.1"/>
    <property type="molecule type" value="Genomic_DNA"/>
</dbReference>
<dbReference type="InterPro" id="IPR005835">
    <property type="entry name" value="NTP_transferase_dom"/>
</dbReference>
<sequence length="259" mass="29145">MERIEKAVITSAGKGTRMKYITSVLPKCLLPLLVKDGIDGKKVAKPVIDLIMKSVEEVGVSKFCVVVGKMQGRILMEYLFDRGPTFVFQNEAKGFGDAVLKAEDFADQSPFFVHADDGVLTSGYDVLSRAFLEKNADAALFVRQVKNPYRYGIIQFEESEVEDFMGHKLYHVNGVEEKPKEPKSNLAIAAVYIFRPSIFSALKEVKVNQDQELELTFGIKNMVEKGKKVIALSLDKEKWLNVGDPDSYFDSFTYAYKEL</sequence>
<dbReference type="AlphaFoldDB" id="A0A510E4U5"/>
<evidence type="ECO:0000313" key="10">
    <source>
        <dbReference type="Proteomes" id="UP000325030"/>
    </source>
</evidence>
<dbReference type="GO" id="GO:0003983">
    <property type="term" value="F:UTP:glucose-1-phosphate uridylyltransferase activity"/>
    <property type="evidence" value="ECO:0007669"/>
    <property type="project" value="UniProtKB-EC"/>
</dbReference>
<keyword evidence="3" id="KW-0808">Transferase</keyword>
<evidence type="ECO:0000256" key="2">
    <source>
        <dbReference type="ARBA" id="ARBA00012415"/>
    </source>
</evidence>
<keyword evidence="4 8" id="KW-0548">Nucleotidyltransferase</keyword>
<evidence type="ECO:0000256" key="1">
    <source>
        <dbReference type="ARBA" id="ARBA00006890"/>
    </source>
</evidence>
<dbReference type="GeneID" id="41718417"/>
<dbReference type="InterPro" id="IPR005771">
    <property type="entry name" value="GalU_uridylyltTrfase_bac/arc"/>
</dbReference>
<dbReference type="CDD" id="cd04181">
    <property type="entry name" value="NTP_transferase"/>
    <property type="match status" value="1"/>
</dbReference>
<reference evidence="8 9" key="2">
    <citation type="journal article" date="2020" name="Int. J. Syst. Evol. Microbiol.">
        <title>Sulfuracidifex tepidarius gen. nov., sp. nov. and transfer of Sulfolobus metallicus Huber and Stetter 1992 to the genus Sulfuracidifex as Sulfuracidifex metallicus comb. nov.</title>
        <authorList>
            <person name="Itoh T."/>
            <person name="Miura T."/>
            <person name="Sakai H.D."/>
            <person name="Kato S."/>
            <person name="Ohkuma M."/>
            <person name="Takashina T."/>
        </authorList>
    </citation>
    <scope>NUCLEOTIDE SEQUENCE</scope>
    <source>
        <strain evidence="7 9">IC-006</strain>
        <strain evidence="8">IC-007</strain>
    </source>
</reference>
<evidence type="ECO:0000313" key="7">
    <source>
        <dbReference type="EMBL" id="BBG24742.1"/>
    </source>
</evidence>
<dbReference type="PANTHER" id="PTHR43197">
    <property type="entry name" value="UTP--GLUCOSE-1-PHOSPHATE URIDYLYLTRANSFERASE"/>
    <property type="match status" value="1"/>
</dbReference>
<reference evidence="10" key="1">
    <citation type="submission" date="2018-09" db="EMBL/GenBank/DDBJ databases">
        <title>Complete Genome Sequencing of Sulfolobus sp. JCM 16834.</title>
        <authorList>
            <person name="Kato S."/>
            <person name="Itoh T."/>
            <person name="Ohkuma M."/>
        </authorList>
    </citation>
    <scope>NUCLEOTIDE SEQUENCE [LARGE SCALE GENOMIC DNA]</scope>
    <source>
        <strain evidence="10">IC-007</strain>
    </source>
</reference>
<dbReference type="InterPro" id="IPR029044">
    <property type="entry name" value="Nucleotide-diphossugar_trans"/>
</dbReference>
<proteinExistence type="inferred from homology"/>
<dbReference type="RefSeq" id="WP_256202589.1">
    <property type="nucleotide sequence ID" value="NZ_AP018929.1"/>
</dbReference>
<feature type="domain" description="Nucleotidyl transferase" evidence="6">
    <location>
        <begin position="6"/>
        <end position="253"/>
    </location>
</feature>
<dbReference type="Proteomes" id="UP000325030">
    <property type="component" value="Chromosome"/>
</dbReference>
<dbReference type="STRING" id="1294262.GCA_001316085_01768"/>
<evidence type="ECO:0000256" key="4">
    <source>
        <dbReference type="ARBA" id="ARBA00022695"/>
    </source>
</evidence>
<dbReference type="EMBL" id="AP018930">
    <property type="protein sequence ID" value="BBG27531.1"/>
    <property type="molecule type" value="Genomic_DNA"/>
</dbReference>
<dbReference type="KEGG" id="step:IC006_2076"/>
<dbReference type="EC" id="2.7.7.9" evidence="2"/>
<dbReference type="SUPFAM" id="SSF53448">
    <property type="entry name" value="Nucleotide-diphospho-sugar transferases"/>
    <property type="match status" value="1"/>
</dbReference>
<evidence type="ECO:0000256" key="5">
    <source>
        <dbReference type="ARBA" id="ARBA00048128"/>
    </source>
</evidence>
<evidence type="ECO:0000313" key="9">
    <source>
        <dbReference type="Proteomes" id="UP000322983"/>
    </source>
</evidence>
<dbReference type="Gene3D" id="3.90.550.10">
    <property type="entry name" value="Spore Coat Polysaccharide Biosynthesis Protein SpsA, Chain A"/>
    <property type="match status" value="1"/>
</dbReference>
<dbReference type="GO" id="GO:0006011">
    <property type="term" value="P:UDP-alpha-D-glucose metabolic process"/>
    <property type="evidence" value="ECO:0007669"/>
    <property type="project" value="InterPro"/>
</dbReference>
<organism evidence="8 10">
    <name type="scientific">Sulfuracidifex tepidarius</name>
    <dbReference type="NCBI Taxonomy" id="1294262"/>
    <lineage>
        <taxon>Archaea</taxon>
        <taxon>Thermoproteota</taxon>
        <taxon>Thermoprotei</taxon>
        <taxon>Sulfolobales</taxon>
        <taxon>Sulfolobaceae</taxon>
        <taxon>Sulfuracidifex</taxon>
    </lineage>
</organism>
<comment type="similarity">
    <text evidence="1">Belongs to the UDPGP type 2 family.</text>
</comment>